<dbReference type="RefSeq" id="WP_095499790.1">
    <property type="nucleotide sequence ID" value="NZ_BSPO01000002.1"/>
</dbReference>
<evidence type="ECO:0000256" key="2">
    <source>
        <dbReference type="ARBA" id="ARBA00022801"/>
    </source>
</evidence>
<dbReference type="FunFam" id="3.90.79.10:FF:000006">
    <property type="entry name" value="ADP compounds hydrolase NudE"/>
    <property type="match status" value="1"/>
</dbReference>
<dbReference type="Pfam" id="PF00293">
    <property type="entry name" value="NUDIX"/>
    <property type="match status" value="1"/>
</dbReference>
<evidence type="ECO:0000256" key="1">
    <source>
        <dbReference type="ARBA" id="ARBA00001946"/>
    </source>
</evidence>
<dbReference type="GO" id="GO:0005829">
    <property type="term" value="C:cytosol"/>
    <property type="evidence" value="ECO:0007669"/>
    <property type="project" value="TreeGrafter"/>
</dbReference>
<gene>
    <name evidence="5" type="primary">nudE</name>
    <name evidence="5" type="ORF">GCM10007894_14370</name>
</gene>
<dbReference type="PROSITE" id="PS00893">
    <property type="entry name" value="NUDIX_BOX"/>
    <property type="match status" value="1"/>
</dbReference>
<dbReference type="Proteomes" id="UP001157439">
    <property type="component" value="Unassembled WGS sequence"/>
</dbReference>
<name>A0AA37TQA1_9GAMM</name>
<feature type="domain" description="Nudix hydrolase" evidence="4">
    <location>
        <begin position="42"/>
        <end position="173"/>
    </location>
</feature>
<dbReference type="InterPro" id="IPR020476">
    <property type="entry name" value="Nudix_hydrolase"/>
</dbReference>
<proteinExistence type="inferred from homology"/>
<evidence type="ECO:0000259" key="4">
    <source>
        <dbReference type="PROSITE" id="PS51462"/>
    </source>
</evidence>
<dbReference type="PROSITE" id="PS51462">
    <property type="entry name" value="NUDIX"/>
    <property type="match status" value="1"/>
</dbReference>
<dbReference type="InterPro" id="IPR020084">
    <property type="entry name" value="NUDIX_hydrolase_CS"/>
</dbReference>
<organism evidence="5 6">
    <name type="scientific">Paraferrimonas haliotis</name>
    <dbReference type="NCBI Taxonomy" id="2013866"/>
    <lineage>
        <taxon>Bacteria</taxon>
        <taxon>Pseudomonadati</taxon>
        <taxon>Pseudomonadota</taxon>
        <taxon>Gammaproteobacteria</taxon>
        <taxon>Alteromonadales</taxon>
        <taxon>Ferrimonadaceae</taxon>
        <taxon>Paraferrimonas</taxon>
    </lineage>
</organism>
<dbReference type="GO" id="GO:0006753">
    <property type="term" value="P:nucleoside phosphate metabolic process"/>
    <property type="evidence" value="ECO:0007669"/>
    <property type="project" value="TreeGrafter"/>
</dbReference>
<comment type="similarity">
    <text evidence="3">Belongs to the Nudix hydrolase family.</text>
</comment>
<protein>
    <submittedName>
        <fullName evidence="5">ADP compounds hydrolase NudE</fullName>
    </submittedName>
</protein>
<dbReference type="SUPFAM" id="SSF55811">
    <property type="entry name" value="Nudix"/>
    <property type="match status" value="1"/>
</dbReference>
<dbReference type="CDD" id="cd24156">
    <property type="entry name" value="NUDIX_ADPRase_NudE"/>
    <property type="match status" value="1"/>
</dbReference>
<dbReference type="PANTHER" id="PTHR11839">
    <property type="entry name" value="UDP/ADP-SUGAR PYROPHOSPHATASE"/>
    <property type="match status" value="1"/>
</dbReference>
<comment type="caution">
    <text evidence="5">The sequence shown here is derived from an EMBL/GenBank/DDBJ whole genome shotgun (WGS) entry which is preliminary data.</text>
</comment>
<dbReference type="PANTHER" id="PTHR11839:SF12">
    <property type="entry name" value="ADP COMPOUNDS HYDROLASE NUDE"/>
    <property type="match status" value="1"/>
</dbReference>
<dbReference type="NCBIfam" id="NF008736">
    <property type="entry name" value="PRK11762.1"/>
    <property type="match status" value="1"/>
</dbReference>
<comment type="cofactor">
    <cofactor evidence="1">
        <name>Mg(2+)</name>
        <dbReference type="ChEBI" id="CHEBI:18420"/>
    </cofactor>
</comment>
<reference evidence="5 6" key="1">
    <citation type="journal article" date="2014" name="Int. J. Syst. Evol. Microbiol.">
        <title>Complete genome sequence of Corynebacterium casei LMG S-19264T (=DSM 44701T), isolated from a smear-ripened cheese.</title>
        <authorList>
            <consortium name="US DOE Joint Genome Institute (JGI-PGF)"/>
            <person name="Walter F."/>
            <person name="Albersmeier A."/>
            <person name="Kalinowski J."/>
            <person name="Ruckert C."/>
        </authorList>
    </citation>
    <scope>NUCLEOTIDE SEQUENCE [LARGE SCALE GENOMIC DNA]</scope>
    <source>
        <strain evidence="5 6">NBRC 112785</strain>
    </source>
</reference>
<keyword evidence="6" id="KW-1185">Reference proteome</keyword>
<dbReference type="InterPro" id="IPR015797">
    <property type="entry name" value="NUDIX_hydrolase-like_dom_sf"/>
</dbReference>
<accession>A0AA37TQA1</accession>
<evidence type="ECO:0000313" key="6">
    <source>
        <dbReference type="Proteomes" id="UP001157439"/>
    </source>
</evidence>
<sequence length="184" mass="20777">MAEQRDKPEILKAELVAESRLFKIEQVHLRFSNGQERLYERMRGNQSGAVMIVPVSNDGHLLLAQEYCAGTDSYEWGFPKGLIDPGETPEQAANRELQEELGFAANRLVELKSLALAPGYFASKMHIFLAQDLHENWLEGDEPEPIVVQQVPCDDWQQLLARKDFTESRSVAALFLAQQHLGLS</sequence>
<dbReference type="GO" id="GO:0019144">
    <property type="term" value="F:ADP-sugar diphosphatase activity"/>
    <property type="evidence" value="ECO:0007669"/>
    <property type="project" value="TreeGrafter"/>
</dbReference>
<keyword evidence="2 3" id="KW-0378">Hydrolase</keyword>
<dbReference type="Gene3D" id="3.90.79.10">
    <property type="entry name" value="Nucleoside Triphosphate Pyrophosphohydrolase"/>
    <property type="match status" value="1"/>
</dbReference>
<dbReference type="EMBL" id="BSPO01000002">
    <property type="protein sequence ID" value="GLS83460.1"/>
    <property type="molecule type" value="Genomic_DNA"/>
</dbReference>
<evidence type="ECO:0000256" key="3">
    <source>
        <dbReference type="RuleBase" id="RU003476"/>
    </source>
</evidence>
<dbReference type="PRINTS" id="PR00502">
    <property type="entry name" value="NUDIXFAMILY"/>
</dbReference>
<dbReference type="GO" id="GO:0019693">
    <property type="term" value="P:ribose phosphate metabolic process"/>
    <property type="evidence" value="ECO:0007669"/>
    <property type="project" value="TreeGrafter"/>
</dbReference>
<dbReference type="AlphaFoldDB" id="A0AA37TQA1"/>
<evidence type="ECO:0000313" key="5">
    <source>
        <dbReference type="EMBL" id="GLS83460.1"/>
    </source>
</evidence>
<dbReference type="InterPro" id="IPR000086">
    <property type="entry name" value="NUDIX_hydrolase_dom"/>
</dbReference>